<dbReference type="EMBL" id="KZ819744">
    <property type="protein sequence ID" value="PWN53056.1"/>
    <property type="molecule type" value="Genomic_DNA"/>
</dbReference>
<evidence type="ECO:0000313" key="2">
    <source>
        <dbReference type="Proteomes" id="UP000245626"/>
    </source>
</evidence>
<name>A0ACD0P516_9BASI</name>
<reference evidence="1 2" key="1">
    <citation type="journal article" date="2018" name="Mol. Biol. Evol.">
        <title>Broad Genomic Sampling Reveals a Smut Pathogenic Ancestry of the Fungal Clade Ustilaginomycotina.</title>
        <authorList>
            <person name="Kijpornyongpan T."/>
            <person name="Mondo S.J."/>
            <person name="Barry K."/>
            <person name="Sandor L."/>
            <person name="Lee J."/>
            <person name="Lipzen A."/>
            <person name="Pangilinan J."/>
            <person name="LaButti K."/>
            <person name="Hainaut M."/>
            <person name="Henrissat B."/>
            <person name="Grigoriev I.V."/>
            <person name="Spatafora J.W."/>
            <person name="Aime M.C."/>
        </authorList>
    </citation>
    <scope>NUCLEOTIDE SEQUENCE [LARGE SCALE GENOMIC DNA]</scope>
    <source>
        <strain evidence="1 2">SA 807</strain>
    </source>
</reference>
<gene>
    <name evidence="1" type="ORF">IE53DRAFT_222883</name>
</gene>
<proteinExistence type="predicted"/>
<sequence length="405" mass="43915">MSFPLPSIRFSLPSVPRATTRVNLPTTTHLRTSPSSRLPSMAPVATSRSDLHTSSSSSSKPKVLLLDEIKLAEKELQLLQSKAQVVRSTATSREDLIRKFSTKGDYSDVVGIYRHFGGARSIKVTGRFDQELVGSLPASLRYIVHNGAGYDQLDVASLSDRNIQVSNVPTAVDDATSDVALFLLLGAIRRFPQAQSDLDQGKFNSAFSFMSARDPRGKVLGIVGAGGIGRAFAYKASYALGMKVIYYNRNRLDAKLESEAAKGGMEYVGSIDELLRRSDVVSLHCPLTPQTKGLIGKKELGSMKKEAILINTARGPVIKEEELAEALEQGVIAGAGLDVYESEPSVHPRLLALKDSKAMLLPHVGTLTLETQTEMEAVCLRNLIQGLESGKLGFTVPEQRGLKFD</sequence>
<dbReference type="Proteomes" id="UP000245626">
    <property type="component" value="Unassembled WGS sequence"/>
</dbReference>
<keyword evidence="2" id="KW-1185">Reference proteome</keyword>
<evidence type="ECO:0000313" key="1">
    <source>
        <dbReference type="EMBL" id="PWN53056.1"/>
    </source>
</evidence>
<accession>A0ACD0P516</accession>
<protein>
    <submittedName>
        <fullName evidence="1">Uncharacterized protein</fullName>
    </submittedName>
</protein>
<organism evidence="1 2">
    <name type="scientific">Violaceomyces palustris</name>
    <dbReference type="NCBI Taxonomy" id="1673888"/>
    <lineage>
        <taxon>Eukaryota</taxon>
        <taxon>Fungi</taxon>
        <taxon>Dikarya</taxon>
        <taxon>Basidiomycota</taxon>
        <taxon>Ustilaginomycotina</taxon>
        <taxon>Ustilaginomycetes</taxon>
        <taxon>Violaceomycetales</taxon>
        <taxon>Violaceomycetaceae</taxon>
        <taxon>Violaceomyces</taxon>
    </lineage>
</organism>